<evidence type="ECO:0000256" key="6">
    <source>
        <dbReference type="ARBA" id="ARBA00023102"/>
    </source>
</evidence>
<protein>
    <submittedName>
        <fullName evidence="11">Imidazole glycerol phosphate synthase subunit HisH</fullName>
        <ecNumber evidence="11">4.3.2.10</ecNumber>
    </submittedName>
</protein>
<organism evidence="11 12">
    <name type="scientific">Dolichospermum heterosporum TAC447</name>
    <dbReference type="NCBI Taxonomy" id="747523"/>
    <lineage>
        <taxon>Bacteria</taxon>
        <taxon>Bacillati</taxon>
        <taxon>Cyanobacteriota</taxon>
        <taxon>Cyanophyceae</taxon>
        <taxon>Nostocales</taxon>
        <taxon>Aphanizomenonaceae</taxon>
        <taxon>Dolichospermum</taxon>
        <taxon>Dolichospermum heterosporum</taxon>
    </lineage>
</organism>
<dbReference type="PANTHER" id="PTHR42701:SF1">
    <property type="entry name" value="IMIDAZOLE GLYCEROL PHOSPHATE SYNTHASE SUBUNIT HISH"/>
    <property type="match status" value="1"/>
</dbReference>
<evidence type="ECO:0000256" key="4">
    <source>
        <dbReference type="ARBA" id="ARBA00022801"/>
    </source>
</evidence>
<dbReference type="SUPFAM" id="SSF52317">
    <property type="entry name" value="Class I glutamine amidotransferase-like"/>
    <property type="match status" value="1"/>
</dbReference>
<evidence type="ECO:0000256" key="8">
    <source>
        <dbReference type="ARBA" id="ARBA00047838"/>
    </source>
</evidence>
<keyword evidence="5" id="KW-0315">Glutamine amidotransferase</keyword>
<dbReference type="EMBL" id="CP099464">
    <property type="protein sequence ID" value="UUO13763.1"/>
    <property type="molecule type" value="Genomic_DNA"/>
</dbReference>
<comment type="pathway">
    <text evidence="1">Amino-acid biosynthesis; L-histidine biosynthesis; L-histidine from 5-phospho-alpha-D-ribose 1-diphosphate: step 5/9.</text>
</comment>
<evidence type="ECO:0000256" key="7">
    <source>
        <dbReference type="ARBA" id="ARBA00023239"/>
    </source>
</evidence>
<dbReference type="InterPro" id="IPR029062">
    <property type="entry name" value="Class_I_gatase-like"/>
</dbReference>
<dbReference type="Pfam" id="PF00117">
    <property type="entry name" value="GATase"/>
    <property type="match status" value="1"/>
</dbReference>
<keyword evidence="4" id="KW-0378">Hydrolase</keyword>
<dbReference type="Proteomes" id="UP001057561">
    <property type="component" value="Chromosome"/>
</dbReference>
<comment type="subunit">
    <text evidence="2">Heterodimer of HisH and HisF.</text>
</comment>
<keyword evidence="3" id="KW-0028">Amino-acid biosynthesis</keyword>
<evidence type="ECO:0000313" key="12">
    <source>
        <dbReference type="Proteomes" id="UP001057561"/>
    </source>
</evidence>
<name>A0ABY5LP75_9CYAN</name>
<comment type="catalytic activity">
    <reaction evidence="9">
        <text>L-glutamine + H2O = L-glutamate + NH4(+)</text>
        <dbReference type="Rhea" id="RHEA:15889"/>
        <dbReference type="ChEBI" id="CHEBI:15377"/>
        <dbReference type="ChEBI" id="CHEBI:28938"/>
        <dbReference type="ChEBI" id="CHEBI:29985"/>
        <dbReference type="ChEBI" id="CHEBI:58359"/>
        <dbReference type="EC" id="3.5.1.2"/>
    </reaction>
</comment>
<dbReference type="PROSITE" id="PS51273">
    <property type="entry name" value="GATASE_TYPE_1"/>
    <property type="match status" value="1"/>
</dbReference>
<gene>
    <name evidence="11" type="primary">hisH</name>
    <name evidence="11" type="ORF">NG743_17050</name>
</gene>
<evidence type="ECO:0000256" key="9">
    <source>
        <dbReference type="ARBA" id="ARBA00049534"/>
    </source>
</evidence>
<evidence type="ECO:0000256" key="3">
    <source>
        <dbReference type="ARBA" id="ARBA00022605"/>
    </source>
</evidence>
<dbReference type="Gene3D" id="3.40.50.880">
    <property type="match status" value="1"/>
</dbReference>
<evidence type="ECO:0000256" key="2">
    <source>
        <dbReference type="ARBA" id="ARBA00011152"/>
    </source>
</evidence>
<accession>A0ABY5LP75</accession>
<evidence type="ECO:0000256" key="1">
    <source>
        <dbReference type="ARBA" id="ARBA00005091"/>
    </source>
</evidence>
<dbReference type="NCBIfam" id="TIGR01855">
    <property type="entry name" value="IMP_synth_hisH"/>
    <property type="match status" value="1"/>
</dbReference>
<proteinExistence type="predicted"/>
<comment type="catalytic activity">
    <reaction evidence="8">
        <text>5-[(5-phospho-1-deoxy-D-ribulos-1-ylimino)methylamino]-1-(5-phospho-beta-D-ribosyl)imidazole-4-carboxamide + L-glutamine = D-erythro-1-(imidazol-4-yl)glycerol 3-phosphate + 5-amino-1-(5-phospho-beta-D-ribosyl)imidazole-4-carboxamide + L-glutamate + H(+)</text>
        <dbReference type="Rhea" id="RHEA:24793"/>
        <dbReference type="ChEBI" id="CHEBI:15378"/>
        <dbReference type="ChEBI" id="CHEBI:29985"/>
        <dbReference type="ChEBI" id="CHEBI:58278"/>
        <dbReference type="ChEBI" id="CHEBI:58359"/>
        <dbReference type="ChEBI" id="CHEBI:58475"/>
        <dbReference type="ChEBI" id="CHEBI:58525"/>
        <dbReference type="EC" id="4.3.2.10"/>
    </reaction>
</comment>
<dbReference type="PIRSF" id="PIRSF000495">
    <property type="entry name" value="Amidotransf_hisH"/>
    <property type="match status" value="1"/>
</dbReference>
<evidence type="ECO:0000256" key="5">
    <source>
        <dbReference type="ARBA" id="ARBA00022962"/>
    </source>
</evidence>
<reference evidence="11" key="1">
    <citation type="submission" date="2022-06" db="EMBL/GenBank/DDBJ databases">
        <title>Nostosin G and Spiroidesin B from the Cyanobacterium Dolichospermum sp. NIES-1697.</title>
        <authorList>
            <person name="Phan C.-S."/>
            <person name="Mehjabin J.J."/>
            <person name="Anas A.R.J."/>
            <person name="Hayasaka M."/>
            <person name="Onoki R."/>
            <person name="Wang J."/>
            <person name="Umezawa T."/>
            <person name="Washio K."/>
            <person name="Morikawa M."/>
            <person name="Okino T."/>
        </authorList>
    </citation>
    <scope>NUCLEOTIDE SEQUENCE</scope>
    <source>
        <strain evidence="11">NIES-1697</strain>
    </source>
</reference>
<dbReference type="PANTHER" id="PTHR42701">
    <property type="entry name" value="IMIDAZOLE GLYCEROL PHOSPHATE SYNTHASE SUBUNIT HISH"/>
    <property type="match status" value="1"/>
</dbReference>
<feature type="domain" description="Glutamine amidotransferase" evidence="10">
    <location>
        <begin position="8"/>
        <end position="195"/>
    </location>
</feature>
<dbReference type="InterPro" id="IPR017926">
    <property type="entry name" value="GATASE"/>
</dbReference>
<sequence>MSNLIVGIVDYGMGNHASVMHSLKSMGFKVRISADPQVLDNTNILILPGVGAFPSAMQALRDRGLVNYLQKQAEMERPMIGICLGMQLLTTASYEFEYTLGLDLIEGEIVPLTGSKWHIGWNEIKCSQQDSPLESSNHQAFYFNHSFTYQGADKYKIAIAQHNQAIAAVIRNGNIVGLQFHPEKSQDPGRELFKNLIMGLANAKKTFDRSCHG</sequence>
<evidence type="ECO:0000259" key="10">
    <source>
        <dbReference type="Pfam" id="PF00117"/>
    </source>
</evidence>
<dbReference type="GO" id="GO:0016829">
    <property type="term" value="F:lyase activity"/>
    <property type="evidence" value="ECO:0007669"/>
    <property type="project" value="UniProtKB-KW"/>
</dbReference>
<dbReference type="EC" id="4.3.2.10" evidence="11"/>
<keyword evidence="12" id="KW-1185">Reference proteome</keyword>
<dbReference type="RefSeq" id="WP_257120522.1">
    <property type="nucleotide sequence ID" value="NZ_CP099464.1"/>
</dbReference>
<keyword evidence="7 11" id="KW-0456">Lyase</keyword>
<dbReference type="InterPro" id="IPR010139">
    <property type="entry name" value="Imidazole-glycPsynth_HisH"/>
</dbReference>
<evidence type="ECO:0000313" key="11">
    <source>
        <dbReference type="EMBL" id="UUO13763.1"/>
    </source>
</evidence>
<keyword evidence="6" id="KW-0368">Histidine biosynthesis</keyword>